<evidence type="ECO:0000313" key="2">
    <source>
        <dbReference type="EMBL" id="GGY05210.1"/>
    </source>
</evidence>
<keyword evidence="1" id="KW-1133">Transmembrane helix</keyword>
<keyword evidence="3" id="KW-1185">Reference proteome</keyword>
<keyword evidence="1" id="KW-0812">Transmembrane</keyword>
<dbReference type="Proteomes" id="UP000659223">
    <property type="component" value="Unassembled WGS sequence"/>
</dbReference>
<feature type="transmembrane region" description="Helical" evidence="1">
    <location>
        <begin position="243"/>
        <end position="266"/>
    </location>
</feature>
<feature type="transmembrane region" description="Helical" evidence="1">
    <location>
        <begin position="12"/>
        <end position="32"/>
    </location>
</feature>
<keyword evidence="1" id="KW-0472">Membrane</keyword>
<comment type="caution">
    <text evidence="2">The sequence shown here is derived from an EMBL/GenBank/DDBJ whole genome shotgun (WGS) entry which is preliminary data.</text>
</comment>
<reference evidence="3" key="1">
    <citation type="journal article" date="2019" name="Int. J. Syst. Evol. Microbiol.">
        <title>The Global Catalogue of Microorganisms (GCM) 10K type strain sequencing project: providing services to taxonomists for standard genome sequencing and annotation.</title>
        <authorList>
            <consortium name="The Broad Institute Genomics Platform"/>
            <consortium name="The Broad Institute Genome Sequencing Center for Infectious Disease"/>
            <person name="Wu L."/>
            <person name="Ma J."/>
        </authorList>
    </citation>
    <scope>NUCLEOTIDE SEQUENCE [LARGE SCALE GENOMIC DNA]</scope>
    <source>
        <strain evidence="3">JCM 4586</strain>
    </source>
</reference>
<gene>
    <name evidence="2" type="ORF">GCM10010324_59970</name>
</gene>
<accession>A0ABQ2Z511</accession>
<protein>
    <submittedName>
        <fullName evidence="2">Uncharacterized protein</fullName>
    </submittedName>
</protein>
<feature type="transmembrane region" description="Helical" evidence="1">
    <location>
        <begin position="38"/>
        <end position="60"/>
    </location>
</feature>
<name>A0ABQ2Z511_9ACTN</name>
<sequence>MQNALTQAVRASAAVTYAAVVAACIWAAGIDYQPAPHTGVLICVWTAAAAWVQRAVLLWVRRWDGLRKERAEVKAVLEKETGRRAARRVQQSRFRPVPDSFAGAALSKARQLCVSALALAASLTALSLHGMPGSDSRQTAIQHAGAETAVATVAEARLLEKQYDDDNPELVRGYVYELTVTVPGSPAKLATGRTTFHDPVREGGLLTAMWAPDDPSLGAYLGREEKLHRLAAGEWRPSLEGSIVNAIALIVGLCLLPFVLLFSLGINGGSLRRLPWSPVMQSVHAAVAVLAAYGCTPALRGEDPSGTAQALLQAGGWALVGGMIFSPVYAVVKRG</sequence>
<organism evidence="2 3">
    <name type="scientific">Streptomyces hiroshimensis</name>
    <dbReference type="NCBI Taxonomy" id="66424"/>
    <lineage>
        <taxon>Bacteria</taxon>
        <taxon>Bacillati</taxon>
        <taxon>Actinomycetota</taxon>
        <taxon>Actinomycetes</taxon>
        <taxon>Kitasatosporales</taxon>
        <taxon>Streptomycetaceae</taxon>
        <taxon>Streptomyces</taxon>
    </lineage>
</organism>
<feature type="transmembrane region" description="Helical" evidence="1">
    <location>
        <begin position="311"/>
        <end position="332"/>
    </location>
</feature>
<dbReference type="RefSeq" id="WP_190024884.1">
    <property type="nucleotide sequence ID" value="NZ_BMUT01000016.1"/>
</dbReference>
<dbReference type="EMBL" id="BMUT01000016">
    <property type="protein sequence ID" value="GGY05210.1"/>
    <property type="molecule type" value="Genomic_DNA"/>
</dbReference>
<proteinExistence type="predicted"/>
<evidence type="ECO:0000256" key="1">
    <source>
        <dbReference type="SAM" id="Phobius"/>
    </source>
</evidence>
<evidence type="ECO:0000313" key="3">
    <source>
        <dbReference type="Proteomes" id="UP000659223"/>
    </source>
</evidence>